<keyword evidence="2" id="KW-1133">Transmembrane helix</keyword>
<evidence type="ECO:0000256" key="1">
    <source>
        <dbReference type="SAM" id="MobiDB-lite"/>
    </source>
</evidence>
<feature type="compositionally biased region" description="Polar residues" evidence="1">
    <location>
        <begin position="132"/>
        <end position="147"/>
    </location>
</feature>
<keyword evidence="4" id="KW-1185">Reference proteome</keyword>
<keyword evidence="2" id="KW-0812">Transmembrane</keyword>
<dbReference type="RefSeq" id="WP_146598204.1">
    <property type="nucleotide sequence ID" value="NZ_SJPY01000001.1"/>
</dbReference>
<evidence type="ECO:0000256" key="2">
    <source>
        <dbReference type="SAM" id="Phobius"/>
    </source>
</evidence>
<feature type="compositionally biased region" description="Basic and acidic residues" evidence="1">
    <location>
        <begin position="63"/>
        <end position="77"/>
    </location>
</feature>
<feature type="compositionally biased region" description="Polar residues" evidence="1">
    <location>
        <begin position="272"/>
        <end position="296"/>
    </location>
</feature>
<dbReference type="EMBL" id="SJPY01000001">
    <property type="protein sequence ID" value="TWU45518.1"/>
    <property type="molecule type" value="Genomic_DNA"/>
</dbReference>
<feature type="transmembrane region" description="Helical" evidence="2">
    <location>
        <begin position="104"/>
        <end position="124"/>
    </location>
</feature>
<feature type="region of interest" description="Disordered" evidence="1">
    <location>
        <begin position="18"/>
        <end position="96"/>
    </location>
</feature>
<evidence type="ECO:0000313" key="3">
    <source>
        <dbReference type="EMBL" id="TWU45518.1"/>
    </source>
</evidence>
<sequence length="306" mass="32076">MPPTLFQLPNLYRPVASEVAQDATDSTQPTLPHQPASRSVNSEPVCSEALNSGLPAVDESEVESSRSEIKRIDRKDSATSNPPIGNSLPKPSRKSIPSDWIRTVRANGTVLTLLFAVILAALFVGHRERQRAQQASNETVETGTTDGNKAGFEASVSDAFASSVKPSSPSPTAAKSSDERKPADSSVEVPPSLQDSGIEAKTVSATSSRLNPYASDRHASVPATESAAVASLPSATGYAHTQTDQPAGPDFTGLDSAAKTANASLGEPQVAPASQMSESAVRSSRYPQTPTPQGISDWSPYLPPSR</sequence>
<evidence type="ECO:0000313" key="4">
    <source>
        <dbReference type="Proteomes" id="UP000315471"/>
    </source>
</evidence>
<accession>A0A5C6E9K0</accession>
<feature type="region of interest" description="Disordered" evidence="1">
    <location>
        <begin position="131"/>
        <end position="306"/>
    </location>
</feature>
<organism evidence="3 4">
    <name type="scientific">Novipirellula aureliae</name>
    <dbReference type="NCBI Taxonomy" id="2527966"/>
    <lineage>
        <taxon>Bacteria</taxon>
        <taxon>Pseudomonadati</taxon>
        <taxon>Planctomycetota</taxon>
        <taxon>Planctomycetia</taxon>
        <taxon>Pirellulales</taxon>
        <taxon>Pirellulaceae</taxon>
        <taxon>Novipirellula</taxon>
    </lineage>
</organism>
<feature type="compositionally biased region" description="Low complexity" evidence="1">
    <location>
        <begin position="161"/>
        <end position="175"/>
    </location>
</feature>
<dbReference type="Proteomes" id="UP000315471">
    <property type="component" value="Unassembled WGS sequence"/>
</dbReference>
<keyword evidence="2" id="KW-0472">Membrane</keyword>
<proteinExistence type="predicted"/>
<feature type="compositionally biased region" description="Polar residues" evidence="1">
    <location>
        <begin position="23"/>
        <end position="44"/>
    </location>
</feature>
<gene>
    <name evidence="3" type="ORF">Q31b_06910</name>
</gene>
<protein>
    <submittedName>
        <fullName evidence="3">Uncharacterized protein</fullName>
    </submittedName>
</protein>
<comment type="caution">
    <text evidence="3">The sequence shown here is derived from an EMBL/GenBank/DDBJ whole genome shotgun (WGS) entry which is preliminary data.</text>
</comment>
<reference evidence="3 4" key="1">
    <citation type="submission" date="2019-02" db="EMBL/GenBank/DDBJ databases">
        <title>Deep-cultivation of Planctomycetes and their phenomic and genomic characterization uncovers novel biology.</title>
        <authorList>
            <person name="Wiegand S."/>
            <person name="Jogler M."/>
            <person name="Boedeker C."/>
            <person name="Pinto D."/>
            <person name="Vollmers J."/>
            <person name="Rivas-Marin E."/>
            <person name="Kohn T."/>
            <person name="Peeters S.H."/>
            <person name="Heuer A."/>
            <person name="Rast P."/>
            <person name="Oberbeckmann S."/>
            <person name="Bunk B."/>
            <person name="Jeske O."/>
            <person name="Meyerdierks A."/>
            <person name="Storesund J.E."/>
            <person name="Kallscheuer N."/>
            <person name="Luecker S."/>
            <person name="Lage O.M."/>
            <person name="Pohl T."/>
            <person name="Merkel B.J."/>
            <person name="Hornburger P."/>
            <person name="Mueller R.-W."/>
            <person name="Bruemmer F."/>
            <person name="Labrenz M."/>
            <person name="Spormann A.M."/>
            <person name="Op Den Camp H."/>
            <person name="Overmann J."/>
            <person name="Amann R."/>
            <person name="Jetten M.S.M."/>
            <person name="Mascher T."/>
            <person name="Medema M.H."/>
            <person name="Devos D.P."/>
            <person name="Kaster A.-K."/>
            <person name="Ovreas L."/>
            <person name="Rohde M."/>
            <person name="Galperin M.Y."/>
            <person name="Jogler C."/>
        </authorList>
    </citation>
    <scope>NUCLEOTIDE SEQUENCE [LARGE SCALE GENOMIC DNA]</scope>
    <source>
        <strain evidence="3 4">Q31b</strain>
    </source>
</reference>
<dbReference type="AlphaFoldDB" id="A0A5C6E9K0"/>
<name>A0A5C6E9K0_9BACT</name>